<organism evidence="2 3">
    <name type="scientific">Trichoderma parareesei</name>
    <name type="common">Filamentous fungus</name>
    <dbReference type="NCBI Taxonomy" id="858221"/>
    <lineage>
        <taxon>Eukaryota</taxon>
        <taxon>Fungi</taxon>
        <taxon>Dikarya</taxon>
        <taxon>Ascomycota</taxon>
        <taxon>Pezizomycotina</taxon>
        <taxon>Sordariomycetes</taxon>
        <taxon>Hypocreomycetidae</taxon>
        <taxon>Hypocreales</taxon>
        <taxon>Hypocreaceae</taxon>
        <taxon>Trichoderma</taxon>
    </lineage>
</organism>
<gene>
    <name evidence="2" type="ORF">A9Z42_0046870</name>
</gene>
<feature type="region of interest" description="Disordered" evidence="1">
    <location>
        <begin position="293"/>
        <end position="332"/>
    </location>
</feature>
<name>A0A2H2ZPU0_TRIPA</name>
<evidence type="ECO:0000256" key="1">
    <source>
        <dbReference type="SAM" id="MobiDB-lite"/>
    </source>
</evidence>
<feature type="region of interest" description="Disordered" evidence="1">
    <location>
        <begin position="1"/>
        <end position="273"/>
    </location>
</feature>
<dbReference type="EMBL" id="LFMI01000475">
    <property type="protein sequence ID" value="OTA04116.1"/>
    <property type="molecule type" value="Genomic_DNA"/>
</dbReference>
<accession>A0A2H2ZPU0</accession>
<dbReference type="Proteomes" id="UP000219286">
    <property type="component" value="Unassembled WGS sequence"/>
</dbReference>
<keyword evidence="3" id="KW-1185">Reference proteome</keyword>
<sequence>MSYFLPPKISDAAPRRSISTPQTSSSPASKKQQKQKEKQSQPLARASTEPRRSTSLGGWMKNMLPSQRPERGGTSRGQGYWEQMEKEGKTRPRRRVTDSQYSVGDVSVDSEHITRWNVPKDLSEDGPRELPKTPPPPEPKQQRRVVPIDLRTPTSPVDKLLPGSWRWSPQKGSEDDFSVTNLGGVLQRDNGDDDKGSPSGGGGPPEPSLGTAAKSAPNGKQPLSHEVLRARSKARRLQRQSLKESGDYLGVQGVNPHTGEPDALSPTDSSAASIISHQETVHSVMSTWRDMWKHNRHQKPKGPPGHDEHVIGNDAALSRSQKGKQKVRDLGKAVRWKRREWSSLQEPALSPIAQSVKSASPSSREYLLA</sequence>
<dbReference type="AlphaFoldDB" id="A0A2H2ZPU0"/>
<feature type="compositionally biased region" description="Low complexity" evidence="1">
    <location>
        <begin position="19"/>
        <end position="30"/>
    </location>
</feature>
<reference evidence="2 3" key="1">
    <citation type="journal article" date="2015" name="Genome Announc.">
        <title>Genome sequence and annotation of Trichoderma parareesei, the ancestor of the cellulase producer Trichoderma reesei.</title>
        <authorList>
            <person name="Yang D."/>
            <person name="Pomraning K."/>
            <person name="Kopchinskiy A."/>
            <person name="Karimi Aghcheh R."/>
            <person name="Atanasova L."/>
            <person name="Chenthamara K."/>
            <person name="Baker S.E."/>
            <person name="Zhang R."/>
            <person name="Shen Q."/>
            <person name="Freitag M."/>
            <person name="Kubicek C.P."/>
            <person name="Druzhinina I.S."/>
        </authorList>
    </citation>
    <scope>NUCLEOTIDE SEQUENCE [LARGE SCALE GENOMIC DNA]</scope>
    <source>
        <strain evidence="2 3">CBS 125925</strain>
    </source>
</reference>
<protein>
    <submittedName>
        <fullName evidence="2">Uncharacterized protein</fullName>
    </submittedName>
</protein>
<proteinExistence type="predicted"/>
<comment type="caution">
    <text evidence="2">The sequence shown here is derived from an EMBL/GenBank/DDBJ whole genome shotgun (WGS) entry which is preliminary data.</text>
</comment>
<evidence type="ECO:0000313" key="2">
    <source>
        <dbReference type="EMBL" id="OTA04116.1"/>
    </source>
</evidence>
<feature type="compositionally biased region" description="Basic and acidic residues" evidence="1">
    <location>
        <begin position="121"/>
        <end position="131"/>
    </location>
</feature>
<dbReference type="OrthoDB" id="3439820at2759"/>
<evidence type="ECO:0000313" key="3">
    <source>
        <dbReference type="Proteomes" id="UP000219286"/>
    </source>
</evidence>